<comment type="caution">
    <text evidence="2">The sequence shown here is derived from an EMBL/GenBank/DDBJ whole genome shotgun (WGS) entry which is preliminary data.</text>
</comment>
<evidence type="ECO:0000313" key="2">
    <source>
        <dbReference type="EMBL" id="MCC2120894.1"/>
    </source>
</evidence>
<evidence type="ECO:0000313" key="3">
    <source>
        <dbReference type="Proteomes" id="UP001197795"/>
    </source>
</evidence>
<keyword evidence="3" id="KW-1185">Reference proteome</keyword>
<keyword evidence="1" id="KW-1133">Transmembrane helix</keyword>
<dbReference type="PIRSF" id="PIRSF034934">
    <property type="entry name" value="AbiF_AbiD"/>
    <property type="match status" value="1"/>
</dbReference>
<organism evidence="2 3">
    <name type="scientific">Waltera acetigignens</name>
    <dbReference type="NCBI Taxonomy" id="2981769"/>
    <lineage>
        <taxon>Bacteria</taxon>
        <taxon>Bacillati</taxon>
        <taxon>Bacillota</taxon>
        <taxon>Clostridia</taxon>
        <taxon>Lachnospirales</taxon>
        <taxon>Lachnospiraceae</taxon>
        <taxon>Waltera</taxon>
    </lineage>
</organism>
<protein>
    <submittedName>
        <fullName evidence="2">Abi family protein</fullName>
    </submittedName>
</protein>
<dbReference type="InterPro" id="IPR011664">
    <property type="entry name" value="Abi_system_AbiD/AbiF-like"/>
</dbReference>
<name>A0AAE3A3U7_9FIRM</name>
<evidence type="ECO:0000256" key="1">
    <source>
        <dbReference type="SAM" id="Phobius"/>
    </source>
</evidence>
<keyword evidence="1" id="KW-0472">Membrane</keyword>
<sequence>MLIKKPKTYDQQIAILKNKNIAIIDDVSAKTFLKQVNYYRFSGYFLPFQINGHGSLFPNITFERLQAIYEFDEQLRNLIAGVVDEIEVYFRSQLAYYHAHKYGEEGYMDACNYNNKHDHIAFTKRINSCIKENARTTVVQHHMKKYNGHFPIWVIIEFFSFGTLSYFYRGMKNNDKAAIAANLYSINYQTLDSWMRCLNDLRNKCAHYSRLYYWIFPAIPKMPSSEKYIPTRRLFAQLYMLKLMYPNHQKWNENVWKPLVKLVNNYKKYISNKHLDFPYRWKAMLKYK</sequence>
<keyword evidence="1" id="KW-0812">Transmembrane</keyword>
<dbReference type="InterPro" id="IPR017034">
    <property type="entry name" value="Abi_system_AbiD/AbiF"/>
</dbReference>
<dbReference type="Proteomes" id="UP001197795">
    <property type="component" value="Unassembled WGS sequence"/>
</dbReference>
<dbReference type="AlphaFoldDB" id="A0AAE3A3U7"/>
<proteinExistence type="predicted"/>
<dbReference type="Pfam" id="PF07751">
    <property type="entry name" value="Abi_2"/>
    <property type="match status" value="1"/>
</dbReference>
<accession>A0AAE3A3U7</accession>
<gene>
    <name evidence="2" type="ORF">LKD75_15080</name>
</gene>
<reference evidence="2 3" key="1">
    <citation type="submission" date="2021-10" db="EMBL/GenBank/DDBJ databases">
        <title>Anaerobic single-cell dispensing facilitates the cultivation of human gut bacteria.</title>
        <authorList>
            <person name="Afrizal A."/>
        </authorList>
    </citation>
    <scope>NUCLEOTIDE SEQUENCE [LARGE SCALE GENOMIC DNA]</scope>
    <source>
        <strain evidence="2 3">CLA-AA-H273</strain>
    </source>
</reference>
<dbReference type="RefSeq" id="WP_227064701.1">
    <property type="nucleotide sequence ID" value="NZ_JAJEPV010000048.1"/>
</dbReference>
<dbReference type="EMBL" id="JAJEPV010000048">
    <property type="protein sequence ID" value="MCC2120894.1"/>
    <property type="molecule type" value="Genomic_DNA"/>
</dbReference>
<feature type="transmembrane region" description="Helical" evidence="1">
    <location>
        <begin position="150"/>
        <end position="168"/>
    </location>
</feature>